<feature type="compositionally biased region" description="Basic and acidic residues" evidence="3">
    <location>
        <begin position="753"/>
        <end position="771"/>
    </location>
</feature>
<feature type="compositionally biased region" description="Low complexity" evidence="3">
    <location>
        <begin position="1153"/>
        <end position="1169"/>
    </location>
</feature>
<feature type="compositionally biased region" description="Basic and acidic residues" evidence="3">
    <location>
        <begin position="407"/>
        <end position="423"/>
    </location>
</feature>
<proteinExistence type="predicted"/>
<comment type="caution">
    <text evidence="5">The sequence shown here is derived from an EMBL/GenBank/DDBJ whole genome shotgun (WGS) entry which is preliminary data.</text>
</comment>
<feature type="region of interest" description="Disordered" evidence="3">
    <location>
        <begin position="1145"/>
        <end position="1192"/>
    </location>
</feature>
<dbReference type="PROSITE" id="PS50994">
    <property type="entry name" value="INTEGRASE"/>
    <property type="match status" value="1"/>
</dbReference>
<evidence type="ECO:0000259" key="4">
    <source>
        <dbReference type="PROSITE" id="PS50994"/>
    </source>
</evidence>
<dbReference type="SUPFAM" id="SSF53098">
    <property type="entry name" value="Ribonuclease H-like"/>
    <property type="match status" value="1"/>
</dbReference>
<dbReference type="Pfam" id="PF22936">
    <property type="entry name" value="Pol_BBD"/>
    <property type="match status" value="1"/>
</dbReference>
<feature type="region of interest" description="Disordered" evidence="3">
    <location>
        <begin position="378"/>
        <end position="423"/>
    </location>
</feature>
<reference evidence="5" key="2">
    <citation type="submission" date="2022-01" db="EMBL/GenBank/DDBJ databases">
        <authorList>
            <person name="Yamashiro T."/>
            <person name="Shiraishi A."/>
            <person name="Satake H."/>
            <person name="Nakayama K."/>
        </authorList>
    </citation>
    <scope>NUCLEOTIDE SEQUENCE</scope>
</reference>
<feature type="compositionally biased region" description="Polar residues" evidence="3">
    <location>
        <begin position="1170"/>
        <end position="1183"/>
    </location>
</feature>
<evidence type="ECO:0000313" key="5">
    <source>
        <dbReference type="EMBL" id="GJS83515.1"/>
    </source>
</evidence>
<dbReference type="PANTHER" id="PTHR42648:SF32">
    <property type="entry name" value="RIBONUCLEASE H-LIKE DOMAIN, GAG-PRE-INTEGRASE DOMAIN PROTEIN-RELATED"/>
    <property type="match status" value="1"/>
</dbReference>
<dbReference type="Pfam" id="PF25597">
    <property type="entry name" value="SH3_retrovirus"/>
    <property type="match status" value="1"/>
</dbReference>
<dbReference type="Gene3D" id="3.30.420.10">
    <property type="entry name" value="Ribonuclease H-like superfamily/Ribonuclease H"/>
    <property type="match status" value="1"/>
</dbReference>
<dbReference type="EMBL" id="BQNB010010907">
    <property type="protein sequence ID" value="GJS83515.1"/>
    <property type="molecule type" value="Genomic_DNA"/>
</dbReference>
<reference evidence="5" key="1">
    <citation type="journal article" date="2022" name="Int. J. Mol. Sci.">
        <title>Draft Genome of Tanacetum Coccineum: Genomic Comparison of Closely Related Tanacetum-Family Plants.</title>
        <authorList>
            <person name="Yamashiro T."/>
            <person name="Shiraishi A."/>
            <person name="Nakayama K."/>
            <person name="Satake H."/>
        </authorList>
    </citation>
    <scope>NUCLEOTIDE SEQUENCE</scope>
</reference>
<evidence type="ECO:0000256" key="3">
    <source>
        <dbReference type="SAM" id="MobiDB-lite"/>
    </source>
</evidence>
<organism evidence="5 6">
    <name type="scientific">Tanacetum coccineum</name>
    <dbReference type="NCBI Taxonomy" id="301880"/>
    <lineage>
        <taxon>Eukaryota</taxon>
        <taxon>Viridiplantae</taxon>
        <taxon>Streptophyta</taxon>
        <taxon>Embryophyta</taxon>
        <taxon>Tracheophyta</taxon>
        <taxon>Spermatophyta</taxon>
        <taxon>Magnoliopsida</taxon>
        <taxon>eudicotyledons</taxon>
        <taxon>Gunneridae</taxon>
        <taxon>Pentapetalae</taxon>
        <taxon>asterids</taxon>
        <taxon>campanulids</taxon>
        <taxon>Asterales</taxon>
        <taxon>Asteraceae</taxon>
        <taxon>Asteroideae</taxon>
        <taxon>Anthemideae</taxon>
        <taxon>Anthemidinae</taxon>
        <taxon>Tanacetum</taxon>
    </lineage>
</organism>
<feature type="coiled-coil region" evidence="2">
    <location>
        <begin position="1317"/>
        <end position="1344"/>
    </location>
</feature>
<dbReference type="InterPro" id="IPR001584">
    <property type="entry name" value="Integrase_cat-core"/>
</dbReference>
<feature type="domain" description="Integrase catalytic" evidence="4">
    <location>
        <begin position="483"/>
        <end position="651"/>
    </location>
</feature>
<dbReference type="SUPFAM" id="SSF81383">
    <property type="entry name" value="F-box domain"/>
    <property type="match status" value="1"/>
</dbReference>
<keyword evidence="2" id="KW-0175">Coiled coil</keyword>
<dbReference type="InterPro" id="IPR057670">
    <property type="entry name" value="SH3_retrovirus"/>
</dbReference>
<dbReference type="InterPro" id="IPR012337">
    <property type="entry name" value="RNaseH-like_sf"/>
</dbReference>
<dbReference type="InterPro" id="IPR054722">
    <property type="entry name" value="PolX-like_BBD"/>
</dbReference>
<protein>
    <submittedName>
        <fullName evidence="5">Retrovirus-related pol polyprotein from transposon TNT 1-94</fullName>
    </submittedName>
</protein>
<dbReference type="Proteomes" id="UP001151760">
    <property type="component" value="Unassembled WGS sequence"/>
</dbReference>
<dbReference type="InterPro" id="IPR036397">
    <property type="entry name" value="RNaseH_sf"/>
</dbReference>
<keyword evidence="1" id="KW-0378">Hydrolase</keyword>
<evidence type="ECO:0000256" key="1">
    <source>
        <dbReference type="ARBA" id="ARBA00022670"/>
    </source>
</evidence>
<keyword evidence="1" id="KW-0645">Protease</keyword>
<dbReference type="InterPro" id="IPR036047">
    <property type="entry name" value="F-box-like_dom_sf"/>
</dbReference>
<accession>A0ABQ4Z300</accession>
<feature type="compositionally biased region" description="Basic and acidic residues" evidence="3">
    <location>
        <begin position="387"/>
        <end position="399"/>
    </location>
</feature>
<evidence type="ECO:0000313" key="6">
    <source>
        <dbReference type="Proteomes" id="UP001151760"/>
    </source>
</evidence>
<keyword evidence="6" id="KW-1185">Reference proteome</keyword>
<feature type="region of interest" description="Disordered" evidence="3">
    <location>
        <begin position="742"/>
        <end position="782"/>
    </location>
</feature>
<gene>
    <name evidence="5" type="ORF">Tco_0750056</name>
</gene>
<dbReference type="InterPro" id="IPR039537">
    <property type="entry name" value="Retrotran_Ty1/copia-like"/>
</dbReference>
<dbReference type="PANTHER" id="PTHR42648">
    <property type="entry name" value="TRANSPOSASE, PUTATIVE-RELATED"/>
    <property type="match status" value="1"/>
</dbReference>
<name>A0ABQ4Z300_9ASTR</name>
<sequence>MDEAKRIKVTHTSQLEAVPELIHHIQSLLPVKEAARTCVLSKSWLHALSTNPTLRETLNLSSKFNVKISTSCELIKQFNVDIDDLRIQMIKLISIVLDSVDMLLIYYPFHILVKIKDDTCCVSHKPEELIDNLVMPALHIVLDGRLANVSAKREPARNMSVLPHLLTYNTISLDNEDLEQIDTDDLEEMDLEWQVAMLTMRVNRFLKQTRRNLNFNGKETVGFDKTKVELETPANTLVVQDGIGGYDWSYQAEEGPTDFALMARLSSGSSSSSSSNTKVRDNSITELKNQLAEALREKDDLKLKLEKEVFKSESDSIVNEIEEENNQVNDRFKKVEGYHAVPPSYTRNYMPSGPDLSFVGLDDFVYKTNVSETITSMPINESTASKSSKDSLEQPKDVRPSASIIKEQAENLRKSQSPRVDKRNWNGLMTQKLGDDFEFNKKACFVCESLNHLIKDCNFYENKMVGKSVLNNMGRVTGQREVRTGNPQYALHDQWIFDSVCSRHMIGNKSYLTDYQDIYGGFIAFAGSPKGGQITGKGKIRTGKLDFEDVYFVKELKCDNGTEFKNSEMNQFCEKKGIQREFSVTRTPQQNGVAERKNRTLIEAARTMLADSLLPTTFWAEAINTACYVQNRVLITKPHNKTPYELLIGRSPNLDFIRPFGCPITILNTLDHLGKFKGKADEGFLVGYSVNSKAFRVFNTRTKKVEENLHIKFLKNKPNVAGSGPECLFDINSLTKSMNYEPITVGNQTNDDAGPKSSDDEFVDDAGKKNDAQGAYDDEDVGEDVDLNNLETTMNVSHIPITRIHKDHPKDQIIGDINSAIQTRRMINFSEENAKKQCKRSFYNFNFRRFRHWLIYLMARGPLEPNGSLETRKMREELLLETRQDWLHKVTLKKKALIIMSDCESALLLWLSIEEEVYVCQPPGFKDPQFPDRVYKVYVDDIIFGSTRKSLCDEFEGLMHKEFQISSMGELTFFLGLQTASTPMDPDKALVKDEEAEDVDVHLYRSMVGSLMYLTASRTDIIFAVCACAKDSPFDLEAFFDSDYAGASLDRKSITGAHYDKEPISSEFLIEKTVDSSDQVYNRPMVTDILTKAFDVSRNFHQIVDLPSLHIRSFGPHLKQIHAIVDGKAVVISESLVRNDLLFDDEDAPEGESSVTPPESQPTPSTSLPNVSEPQTEPLQTKTPPIVSHEPQTEANIEQILLSPSIYQRKHRKTQKHRRAKKVNELPQTSMPLDLRAYEDSDNIIRTQTTAMPNVEIPQGMDTGGSPRMEHIFELMDIVPPTHHDSPLLGGYTPGSDEGRLKLEELMFMYTKLSKHVLDLEKEKDAQAVEILKLKKRVKKLERQRKSSISHPRRRIYMQVESSNDDLDEEDATNEGGQVTMTTANARIDADYELAARMTQEEQEKYIIKERASKVNYEPLSKKIPIMNWEYQLLGKMEEKDMYIYKLTRADGSSSYHGDTQAFLRRLDKQDLNDLYRLVQKRFQDHPLEGHDLLLWGDLRMIFDLDEKVHTLFMDGTPMEIKMLVEKKYPMVKELLEKMLNLQLEAEEKSTMAFELIKFIKSLFEE</sequence>
<evidence type="ECO:0000256" key="2">
    <source>
        <dbReference type="SAM" id="Coils"/>
    </source>
</evidence>